<dbReference type="PANTHER" id="PTHR43333:SF1">
    <property type="entry name" value="D-ISOMER SPECIFIC 2-HYDROXYACID DEHYDROGENASE NAD-BINDING DOMAIN-CONTAINING PROTEIN"/>
    <property type="match status" value="1"/>
</dbReference>
<keyword evidence="2 4" id="KW-0560">Oxidoreductase</keyword>
<dbReference type="InterPro" id="IPR029753">
    <property type="entry name" value="D-isomer_DH_CS"/>
</dbReference>
<organism evidence="7 8">
    <name type="scientific">Evansella caseinilytica</name>
    <dbReference type="NCBI Taxonomy" id="1503961"/>
    <lineage>
        <taxon>Bacteria</taxon>
        <taxon>Bacillati</taxon>
        <taxon>Bacillota</taxon>
        <taxon>Bacilli</taxon>
        <taxon>Bacillales</taxon>
        <taxon>Bacillaceae</taxon>
        <taxon>Evansella</taxon>
    </lineage>
</organism>
<dbReference type="GO" id="GO:0051287">
    <property type="term" value="F:NAD binding"/>
    <property type="evidence" value="ECO:0007669"/>
    <property type="project" value="InterPro"/>
</dbReference>
<evidence type="ECO:0000259" key="5">
    <source>
        <dbReference type="Pfam" id="PF00389"/>
    </source>
</evidence>
<gene>
    <name evidence="7" type="ORF">SAMN05421736_101960</name>
</gene>
<dbReference type="GO" id="GO:0016616">
    <property type="term" value="F:oxidoreductase activity, acting on the CH-OH group of donors, NAD or NADP as acceptor"/>
    <property type="evidence" value="ECO:0007669"/>
    <property type="project" value="InterPro"/>
</dbReference>
<dbReference type="Pfam" id="PF02826">
    <property type="entry name" value="2-Hacid_dh_C"/>
    <property type="match status" value="1"/>
</dbReference>
<feature type="domain" description="D-isomer specific 2-hydroxyacid dehydrogenase NAD-binding" evidence="6">
    <location>
        <begin position="107"/>
        <end position="281"/>
    </location>
</feature>
<comment type="similarity">
    <text evidence="1 4">Belongs to the D-isomer specific 2-hydroxyacid dehydrogenase family.</text>
</comment>
<evidence type="ECO:0000259" key="6">
    <source>
        <dbReference type="Pfam" id="PF02826"/>
    </source>
</evidence>
<dbReference type="SUPFAM" id="SSF51735">
    <property type="entry name" value="NAD(P)-binding Rossmann-fold domains"/>
    <property type="match status" value="1"/>
</dbReference>
<dbReference type="Proteomes" id="UP000198935">
    <property type="component" value="Unassembled WGS sequence"/>
</dbReference>
<dbReference type="PANTHER" id="PTHR43333">
    <property type="entry name" value="2-HACID_DH_C DOMAIN-CONTAINING PROTEIN"/>
    <property type="match status" value="1"/>
</dbReference>
<dbReference type="Gene3D" id="3.40.50.720">
    <property type="entry name" value="NAD(P)-binding Rossmann-like Domain"/>
    <property type="match status" value="2"/>
</dbReference>
<dbReference type="CDD" id="cd05300">
    <property type="entry name" value="2-Hacid_dh_1"/>
    <property type="match status" value="1"/>
</dbReference>
<evidence type="ECO:0000313" key="8">
    <source>
        <dbReference type="Proteomes" id="UP000198935"/>
    </source>
</evidence>
<dbReference type="Pfam" id="PF00389">
    <property type="entry name" value="2-Hacid_dh"/>
    <property type="match status" value="1"/>
</dbReference>
<dbReference type="InterPro" id="IPR006140">
    <property type="entry name" value="D-isomer_DH_NAD-bd"/>
</dbReference>
<name>A0A1H3IZG0_9BACI</name>
<protein>
    <submittedName>
        <fullName evidence="7">Phosphoglycerate dehydrogenase</fullName>
    </submittedName>
</protein>
<sequence length="320" mass="36060">MHKRKLVITHSLDQTLIDKIANVIPEWEIVVGKEKSSWENAVKDAEIVAGWKTELEALCLKEPTPLRWVQSWSAGVNSMPLEKLSRNKIMLTSANGVHAYPISETIFAFMLGLTRKIHTYVNNQQTKTWDHSNLKSEMHRKTVGIIGVGEIGKETAKIAKAFSMKVIGIRYSGKSERYVDEMYRPEELNLILPRCDYLVVTLPLTADTRRLFRREQFELMKPSSFFINIGRGEVVNESDLIAALQAGEIAGAGLDVFATEPLSSESPLWGMENVIITPHTSGSTEHYHQRLIETIFLPNLKDYMAGKPPAINAVDYSKGY</sequence>
<dbReference type="FunFam" id="3.40.50.720:FF:000363">
    <property type="entry name" value="D-isomer specific 2-hydroxyacid dehydrogenase"/>
    <property type="match status" value="1"/>
</dbReference>
<keyword evidence="8" id="KW-1185">Reference proteome</keyword>
<feature type="domain" description="D-isomer specific 2-hydroxyacid dehydrogenase catalytic" evidence="5">
    <location>
        <begin position="9"/>
        <end position="310"/>
    </location>
</feature>
<dbReference type="InterPro" id="IPR006139">
    <property type="entry name" value="D-isomer_2_OHA_DH_cat_dom"/>
</dbReference>
<dbReference type="PROSITE" id="PS00671">
    <property type="entry name" value="D_2_HYDROXYACID_DH_3"/>
    <property type="match status" value="1"/>
</dbReference>
<accession>A0A1H3IZG0</accession>
<evidence type="ECO:0000256" key="4">
    <source>
        <dbReference type="RuleBase" id="RU003719"/>
    </source>
</evidence>
<evidence type="ECO:0000256" key="2">
    <source>
        <dbReference type="ARBA" id="ARBA00023002"/>
    </source>
</evidence>
<dbReference type="OrthoDB" id="9805416at2"/>
<evidence type="ECO:0000313" key="7">
    <source>
        <dbReference type="EMBL" id="SDY32568.1"/>
    </source>
</evidence>
<dbReference type="InterPro" id="IPR036291">
    <property type="entry name" value="NAD(P)-bd_dom_sf"/>
</dbReference>
<evidence type="ECO:0000256" key="1">
    <source>
        <dbReference type="ARBA" id="ARBA00005854"/>
    </source>
</evidence>
<keyword evidence="3" id="KW-0520">NAD</keyword>
<dbReference type="AlphaFoldDB" id="A0A1H3IZG0"/>
<dbReference type="STRING" id="1503961.SAMN05421736_101960"/>
<proteinExistence type="inferred from homology"/>
<evidence type="ECO:0000256" key="3">
    <source>
        <dbReference type="ARBA" id="ARBA00023027"/>
    </source>
</evidence>
<dbReference type="EMBL" id="FNPI01000001">
    <property type="protein sequence ID" value="SDY32568.1"/>
    <property type="molecule type" value="Genomic_DNA"/>
</dbReference>
<reference evidence="8" key="1">
    <citation type="submission" date="2016-10" db="EMBL/GenBank/DDBJ databases">
        <authorList>
            <person name="Varghese N."/>
            <person name="Submissions S."/>
        </authorList>
    </citation>
    <scope>NUCLEOTIDE SEQUENCE [LARGE SCALE GENOMIC DNA]</scope>
    <source>
        <strain evidence="8">SP</strain>
    </source>
</reference>
<dbReference type="SUPFAM" id="SSF52283">
    <property type="entry name" value="Formate/glycerate dehydrogenase catalytic domain-like"/>
    <property type="match status" value="1"/>
</dbReference>